<evidence type="ECO:0000256" key="2">
    <source>
        <dbReference type="SAM" id="Phobius"/>
    </source>
</evidence>
<feature type="region of interest" description="Disordered" evidence="1">
    <location>
        <begin position="103"/>
        <end position="190"/>
    </location>
</feature>
<sequence>MASMIRWIESATFFGRPQAIKRQSDNMTCTEAEDTPEFSSAFSSCREQAAGACATPDIGVTWTGDACVCATLADYDLSFSACIFDTPYSECIDPNNDLTMAGWSSEHCTTTEPESSASSSSSIPSSSSSSSSDPPVSSITTPEPEPSTTPQSESEPRSEPPKSTNPPSETSEEPSETPMSTPSSVPKPSLIPVTVAPRVSVQATGAPTPTSSSTHSPLPRWSGTGDLLQGYCSTPEYTLLDGPTAYWAPVIGCISDRPDCCPFDIPPTTVVGATGTVPATVTIAIPASGASTTPAVSDGNVGFPSALSPAQATLERCPDDYFSISSGCCPSNYFPWSTAFGGQTPCYSTVPTAMTPPPIPDSLIATGTATANPTSAIVNVVYAMQYPVKAEPKPALTTNAKIGVGAGAGGAALVFGILIWLLIWKHRAHKRDKDALKSLSGMGSTRQSVAASSAVGGVQEWRKNVPASPNGSRFYEGLETIPEPQPTLPNVGMAQYPADWRPGQRTISPPLPGTFVHNGIPSPPIPEGYSEADSQQTMVDRRYSNNNTPGVGSDGGYSTANRSELQSGEYPFPRQELQGVPEEQHGWAQGSGQSGYQNGVGEPWRPQQAVPGQQTRYYEAPAGRMTPRVG</sequence>
<dbReference type="EMBL" id="ML987203">
    <property type="protein sequence ID" value="KAF2244298.1"/>
    <property type="molecule type" value="Genomic_DNA"/>
</dbReference>
<evidence type="ECO:0000313" key="3">
    <source>
        <dbReference type="EMBL" id="KAF2244298.1"/>
    </source>
</evidence>
<keyword evidence="4" id="KW-1185">Reference proteome</keyword>
<evidence type="ECO:0000313" key="4">
    <source>
        <dbReference type="Proteomes" id="UP000800094"/>
    </source>
</evidence>
<accession>A0A6A6I2T1</accession>
<keyword evidence="2" id="KW-0812">Transmembrane</keyword>
<keyword evidence="2" id="KW-1133">Transmembrane helix</keyword>
<feature type="compositionally biased region" description="Low complexity" evidence="1">
    <location>
        <begin position="176"/>
        <end position="186"/>
    </location>
</feature>
<dbReference type="AlphaFoldDB" id="A0A6A6I2T1"/>
<proteinExistence type="predicted"/>
<evidence type="ECO:0000256" key="1">
    <source>
        <dbReference type="SAM" id="MobiDB-lite"/>
    </source>
</evidence>
<protein>
    <recommendedName>
        <fullName evidence="5">Extracellular membrane protein CFEM domain-containing protein</fullName>
    </recommendedName>
</protein>
<feature type="region of interest" description="Disordered" evidence="1">
    <location>
        <begin position="578"/>
        <end position="630"/>
    </location>
</feature>
<dbReference type="RefSeq" id="XP_033679302.1">
    <property type="nucleotide sequence ID" value="XM_033835876.1"/>
</dbReference>
<dbReference type="OrthoDB" id="3065412at2759"/>
<reference evidence="3" key="1">
    <citation type="journal article" date="2020" name="Stud. Mycol.">
        <title>101 Dothideomycetes genomes: a test case for predicting lifestyles and emergence of pathogens.</title>
        <authorList>
            <person name="Haridas S."/>
            <person name="Albert R."/>
            <person name="Binder M."/>
            <person name="Bloem J."/>
            <person name="Labutti K."/>
            <person name="Salamov A."/>
            <person name="Andreopoulos B."/>
            <person name="Baker S."/>
            <person name="Barry K."/>
            <person name="Bills G."/>
            <person name="Bluhm B."/>
            <person name="Cannon C."/>
            <person name="Castanera R."/>
            <person name="Culley D."/>
            <person name="Daum C."/>
            <person name="Ezra D."/>
            <person name="Gonzalez J."/>
            <person name="Henrissat B."/>
            <person name="Kuo A."/>
            <person name="Liang C."/>
            <person name="Lipzen A."/>
            <person name="Lutzoni F."/>
            <person name="Magnuson J."/>
            <person name="Mondo S."/>
            <person name="Nolan M."/>
            <person name="Ohm R."/>
            <person name="Pangilinan J."/>
            <person name="Park H.-J."/>
            <person name="Ramirez L."/>
            <person name="Alfaro M."/>
            <person name="Sun H."/>
            <person name="Tritt A."/>
            <person name="Yoshinaga Y."/>
            <person name="Zwiers L.-H."/>
            <person name="Turgeon B."/>
            <person name="Goodwin S."/>
            <person name="Spatafora J."/>
            <person name="Crous P."/>
            <person name="Grigoriev I."/>
        </authorList>
    </citation>
    <scope>NUCLEOTIDE SEQUENCE</scope>
    <source>
        <strain evidence="3">CBS 122368</strain>
    </source>
</reference>
<evidence type="ECO:0008006" key="5">
    <source>
        <dbReference type="Google" id="ProtNLM"/>
    </source>
</evidence>
<gene>
    <name evidence="3" type="ORF">BU26DRAFT_608743</name>
</gene>
<dbReference type="Proteomes" id="UP000800094">
    <property type="component" value="Unassembled WGS sequence"/>
</dbReference>
<name>A0A6A6I2T1_9PLEO</name>
<dbReference type="GeneID" id="54589206"/>
<feature type="compositionally biased region" description="Low complexity" evidence="1">
    <location>
        <begin position="110"/>
        <end position="153"/>
    </location>
</feature>
<keyword evidence="2" id="KW-0472">Membrane</keyword>
<organism evidence="3 4">
    <name type="scientific">Trematosphaeria pertusa</name>
    <dbReference type="NCBI Taxonomy" id="390896"/>
    <lineage>
        <taxon>Eukaryota</taxon>
        <taxon>Fungi</taxon>
        <taxon>Dikarya</taxon>
        <taxon>Ascomycota</taxon>
        <taxon>Pezizomycotina</taxon>
        <taxon>Dothideomycetes</taxon>
        <taxon>Pleosporomycetidae</taxon>
        <taxon>Pleosporales</taxon>
        <taxon>Massarineae</taxon>
        <taxon>Trematosphaeriaceae</taxon>
        <taxon>Trematosphaeria</taxon>
    </lineage>
</organism>
<feature type="transmembrane region" description="Helical" evidence="2">
    <location>
        <begin position="402"/>
        <end position="423"/>
    </location>
</feature>